<dbReference type="EMBL" id="JACHHB010000011">
    <property type="protein sequence ID" value="MBB5174271.1"/>
    <property type="molecule type" value="Genomic_DNA"/>
</dbReference>
<reference evidence="3 4" key="1">
    <citation type="submission" date="2020-08" db="EMBL/GenBank/DDBJ databases">
        <title>Genomic Encyclopedia of Type Strains, Phase IV (KMG-IV): sequencing the most valuable type-strain genomes for metagenomic binning, comparative biology and taxonomic classification.</title>
        <authorList>
            <person name="Goeker M."/>
        </authorList>
    </citation>
    <scope>NUCLEOTIDE SEQUENCE [LARGE SCALE GENOMIC DNA]</scope>
    <source>
        <strain evidence="3 4">DSM 24696</strain>
    </source>
</reference>
<dbReference type="Proteomes" id="UP000551878">
    <property type="component" value="Unassembled WGS sequence"/>
</dbReference>
<dbReference type="InterPro" id="IPR011059">
    <property type="entry name" value="Metal-dep_hydrolase_composite"/>
</dbReference>
<sequence>MNVDLLIVNGYVLTMEDESNQLIENGAVAIIGQTIEAVGKSDDLRANYHAERIIDANNQLIMPGLIDSHIHTGLAILRGVAQDMSHWMQKGIWPFMKHVTKEERIKGSLVNILEGIKAGTTTFADYDTDMQDIVQHYVKIGARACVAEMVNEMPDDIDDLSVGELYPLDAKVGEQKLQKNVDLIERYHGAEDGRITCMLGPQGADMLSLNRMKQIADLAETYDTKLHMHVAQGDREIEQMEKRYDLRTIPFLEREGFLNERLIAVHLTEATKKETEKAAHSGASMICCPGSIGIIDGIVPPMYSFLQAGGTASLGSDQAPGNNSNNMFNEMKFAAIVNKVKYQDPAVFPAELALRAATIEAAKVLGIDHEVGSLEKGKKADIIVINFQEPSLSPVITKPTSNVIPNLVYSARGHEVETSIIDGKVVMEHRQIVTASEEQVVKDAQEAANGLAKRVSKKV</sequence>
<dbReference type="InterPro" id="IPR006680">
    <property type="entry name" value="Amidohydro-rel"/>
</dbReference>
<gene>
    <name evidence="3" type="ORF">HNQ41_002465</name>
</gene>
<evidence type="ECO:0000259" key="2">
    <source>
        <dbReference type="Pfam" id="PF01979"/>
    </source>
</evidence>
<dbReference type="Gene3D" id="2.30.40.10">
    <property type="entry name" value="Urease, subunit C, domain 1"/>
    <property type="match status" value="1"/>
</dbReference>
<dbReference type="InterPro" id="IPR050287">
    <property type="entry name" value="MTA/SAH_deaminase"/>
</dbReference>
<organism evidence="3 4">
    <name type="scientific">Texcoconibacillus texcoconensis</name>
    <dbReference type="NCBI Taxonomy" id="1095777"/>
    <lineage>
        <taxon>Bacteria</taxon>
        <taxon>Bacillati</taxon>
        <taxon>Bacillota</taxon>
        <taxon>Bacilli</taxon>
        <taxon>Bacillales</taxon>
        <taxon>Bacillaceae</taxon>
        <taxon>Texcoconibacillus</taxon>
    </lineage>
</organism>
<dbReference type="EC" id="3.5.4.28" evidence="3"/>
<evidence type="ECO:0000256" key="1">
    <source>
        <dbReference type="ARBA" id="ARBA00022801"/>
    </source>
</evidence>
<dbReference type="SUPFAM" id="SSF51338">
    <property type="entry name" value="Composite domain of metallo-dependent hydrolases"/>
    <property type="match status" value="1"/>
</dbReference>
<dbReference type="AlphaFoldDB" id="A0A840QSK1"/>
<keyword evidence="1 3" id="KW-0378">Hydrolase</keyword>
<evidence type="ECO:0000313" key="4">
    <source>
        <dbReference type="Proteomes" id="UP000551878"/>
    </source>
</evidence>
<dbReference type="InterPro" id="IPR032466">
    <property type="entry name" value="Metal_Hydrolase"/>
</dbReference>
<evidence type="ECO:0000313" key="3">
    <source>
        <dbReference type="EMBL" id="MBB5174271.1"/>
    </source>
</evidence>
<dbReference type="GO" id="GO:0050270">
    <property type="term" value="F:S-adenosylhomocysteine deaminase activity"/>
    <property type="evidence" value="ECO:0007669"/>
    <property type="project" value="UniProtKB-EC"/>
</dbReference>
<comment type="caution">
    <text evidence="3">The sequence shown here is derived from an EMBL/GenBank/DDBJ whole genome shotgun (WGS) entry which is preliminary data.</text>
</comment>
<dbReference type="RefSeq" id="WP_184664699.1">
    <property type="nucleotide sequence ID" value="NZ_JACHHB010000011.1"/>
</dbReference>
<dbReference type="EC" id="3.5.4.31" evidence="3"/>
<protein>
    <submittedName>
        <fullName evidence="3">5-methylthioadenosine/S-adenosylhomocysteine deaminase</fullName>
        <ecNumber evidence="3">3.5.4.28</ecNumber>
        <ecNumber evidence="3">3.5.4.31</ecNumber>
    </submittedName>
</protein>
<dbReference type="Gene3D" id="3.20.20.140">
    <property type="entry name" value="Metal-dependent hydrolases"/>
    <property type="match status" value="1"/>
</dbReference>
<dbReference type="GO" id="GO:0090614">
    <property type="term" value="F:5'-methylthioadenosine deaminase activity"/>
    <property type="evidence" value="ECO:0007669"/>
    <property type="project" value="UniProtKB-EC"/>
</dbReference>
<proteinExistence type="predicted"/>
<keyword evidence="4" id="KW-1185">Reference proteome</keyword>
<dbReference type="Pfam" id="PF01979">
    <property type="entry name" value="Amidohydro_1"/>
    <property type="match status" value="1"/>
</dbReference>
<dbReference type="PANTHER" id="PTHR43794">
    <property type="entry name" value="AMINOHYDROLASE SSNA-RELATED"/>
    <property type="match status" value="1"/>
</dbReference>
<accession>A0A840QSK1</accession>
<name>A0A840QSK1_9BACI</name>
<dbReference type="SUPFAM" id="SSF51556">
    <property type="entry name" value="Metallo-dependent hydrolases"/>
    <property type="match status" value="1"/>
</dbReference>
<feature type="domain" description="Amidohydrolase-related" evidence="2">
    <location>
        <begin position="61"/>
        <end position="426"/>
    </location>
</feature>
<dbReference type="PANTHER" id="PTHR43794:SF11">
    <property type="entry name" value="AMIDOHYDROLASE-RELATED DOMAIN-CONTAINING PROTEIN"/>
    <property type="match status" value="1"/>
</dbReference>